<keyword evidence="2" id="KW-1185">Reference proteome</keyword>
<reference evidence="1" key="1">
    <citation type="submission" date="2019-04" db="EMBL/GenBank/DDBJ databases">
        <title>Genome assembly of Zosterops borbonicus 15179.</title>
        <authorList>
            <person name="Leroy T."/>
            <person name="Anselmetti Y."/>
            <person name="Tilak M.-K."/>
            <person name="Nabholz B."/>
        </authorList>
    </citation>
    <scope>NUCLEOTIDE SEQUENCE</scope>
    <source>
        <strain evidence="1">HGM_15179</strain>
        <tissue evidence="1">Muscle</tissue>
    </source>
</reference>
<dbReference type="Proteomes" id="UP000796761">
    <property type="component" value="Unassembled WGS sequence"/>
</dbReference>
<dbReference type="EMBL" id="SWJQ01000023">
    <property type="protein sequence ID" value="TRZ25654.1"/>
    <property type="molecule type" value="Genomic_DNA"/>
</dbReference>
<protein>
    <submittedName>
        <fullName evidence="1">Uncharacterized protein</fullName>
    </submittedName>
</protein>
<gene>
    <name evidence="1" type="ORF">HGM15179_001465</name>
</gene>
<sequence length="98" mass="10548">MSQQQSALAVKETNFIMSSNSACVASKKEVVISGESKTKLISSAGINRKVHKLKDISVPGTLHPCEMPTCGRNTSSSASVYLVPLPEELVVNWAAEWD</sequence>
<dbReference type="AlphaFoldDB" id="A0A8K1LTF3"/>
<comment type="caution">
    <text evidence="1">The sequence shown here is derived from an EMBL/GenBank/DDBJ whole genome shotgun (WGS) entry which is preliminary data.</text>
</comment>
<accession>A0A8K1LTF3</accession>
<evidence type="ECO:0000313" key="2">
    <source>
        <dbReference type="Proteomes" id="UP000796761"/>
    </source>
</evidence>
<organism evidence="1 2">
    <name type="scientific">Zosterops borbonicus</name>
    <dbReference type="NCBI Taxonomy" id="364589"/>
    <lineage>
        <taxon>Eukaryota</taxon>
        <taxon>Metazoa</taxon>
        <taxon>Chordata</taxon>
        <taxon>Craniata</taxon>
        <taxon>Vertebrata</taxon>
        <taxon>Euteleostomi</taxon>
        <taxon>Archelosauria</taxon>
        <taxon>Archosauria</taxon>
        <taxon>Dinosauria</taxon>
        <taxon>Saurischia</taxon>
        <taxon>Theropoda</taxon>
        <taxon>Coelurosauria</taxon>
        <taxon>Aves</taxon>
        <taxon>Neognathae</taxon>
        <taxon>Neoaves</taxon>
        <taxon>Telluraves</taxon>
        <taxon>Australaves</taxon>
        <taxon>Passeriformes</taxon>
        <taxon>Sylvioidea</taxon>
        <taxon>Zosteropidae</taxon>
        <taxon>Zosterops</taxon>
    </lineage>
</organism>
<name>A0A8K1LTF3_9PASS</name>
<evidence type="ECO:0000313" key="1">
    <source>
        <dbReference type="EMBL" id="TRZ25654.1"/>
    </source>
</evidence>
<proteinExistence type="predicted"/>